<dbReference type="GO" id="GO:0006612">
    <property type="term" value="P:protein targeting to membrane"/>
    <property type="evidence" value="ECO:0007669"/>
    <property type="project" value="UniProtKB-UniRule"/>
</dbReference>
<dbReference type="AlphaFoldDB" id="I0ZB22"/>
<dbReference type="PANTHER" id="PTHR14146">
    <property type="entry name" value="EXOCYST COMPLEX COMPONENT 4"/>
    <property type="match status" value="1"/>
</dbReference>
<comment type="similarity">
    <text evidence="1">Belongs to the SEC8 family.</text>
</comment>
<dbReference type="RefSeq" id="XP_005652385.1">
    <property type="nucleotide sequence ID" value="XM_005652328.1"/>
</dbReference>
<comment type="caution">
    <text evidence="2">The sequence shown here is derived from an EMBL/GenBank/DDBJ whole genome shotgun (WGS) entry which is preliminary data.</text>
</comment>
<organism evidence="2 3">
    <name type="scientific">Coccomyxa subellipsoidea (strain C-169)</name>
    <name type="common">Green microalga</name>
    <dbReference type="NCBI Taxonomy" id="574566"/>
    <lineage>
        <taxon>Eukaryota</taxon>
        <taxon>Viridiplantae</taxon>
        <taxon>Chlorophyta</taxon>
        <taxon>core chlorophytes</taxon>
        <taxon>Trebouxiophyceae</taxon>
        <taxon>Trebouxiophyceae incertae sedis</taxon>
        <taxon>Coccomyxaceae</taxon>
        <taxon>Coccomyxa</taxon>
        <taxon>Coccomyxa subellipsoidea</taxon>
    </lineage>
</organism>
<dbReference type="GO" id="GO:0006893">
    <property type="term" value="P:Golgi to plasma membrane transport"/>
    <property type="evidence" value="ECO:0007669"/>
    <property type="project" value="TreeGrafter"/>
</dbReference>
<protein>
    <recommendedName>
        <fullName evidence="1">Exocyst complex component Sec8</fullName>
    </recommendedName>
</protein>
<dbReference type="InterPro" id="IPR039682">
    <property type="entry name" value="Sec8/EXOC4"/>
</dbReference>
<keyword evidence="1" id="KW-0813">Transport</keyword>
<dbReference type="Proteomes" id="UP000007264">
    <property type="component" value="Unassembled WGS sequence"/>
</dbReference>
<comment type="function">
    <text evidence="1">Component of the exocyst complex involved in the docking of exocytic vesicles with fusion sites on the plasma membrane.</text>
</comment>
<dbReference type="PANTHER" id="PTHR14146:SF0">
    <property type="entry name" value="EXOCYST COMPLEX COMPONENT 4"/>
    <property type="match status" value="1"/>
</dbReference>
<name>I0ZB22_COCSC</name>
<sequence>MDPKSIFVTQVDECAGALIRALSRAEEDLAPCLPLKKRGYLFGSLGFAAARTIMWLLPELGGINQHGVARMSRLLAVLQPALSSLGATGGAFRPESARAFEKARAYYGLLTVPADALLRAAAERPTRFTATEYTAMLQLTGALAASGF</sequence>
<dbReference type="GO" id="GO:0000145">
    <property type="term" value="C:exocyst"/>
    <property type="evidence" value="ECO:0007669"/>
    <property type="project" value="UniProtKB-UniRule"/>
</dbReference>
<evidence type="ECO:0000313" key="3">
    <source>
        <dbReference type="Proteomes" id="UP000007264"/>
    </source>
</evidence>
<reference evidence="2 3" key="1">
    <citation type="journal article" date="2012" name="Genome Biol.">
        <title>The genome of the polar eukaryotic microalga coccomyxa subellipsoidea reveals traits of cold adaptation.</title>
        <authorList>
            <person name="Blanc G."/>
            <person name="Agarkova I."/>
            <person name="Grimwood J."/>
            <person name="Kuo A."/>
            <person name="Brueggeman A."/>
            <person name="Dunigan D."/>
            <person name="Gurnon J."/>
            <person name="Ladunga I."/>
            <person name="Lindquist E."/>
            <person name="Lucas S."/>
            <person name="Pangilinan J."/>
            <person name="Proschold T."/>
            <person name="Salamov A."/>
            <person name="Schmutz J."/>
            <person name="Weeks D."/>
            <person name="Yamada T."/>
            <person name="Claverie J.M."/>
            <person name="Grigoriev I."/>
            <person name="Van Etten J."/>
            <person name="Lomsadze A."/>
            <person name="Borodovsky M."/>
        </authorList>
    </citation>
    <scope>NUCLEOTIDE SEQUENCE [LARGE SCALE GENOMIC DNA]</scope>
    <source>
        <strain evidence="2 3">C-169</strain>
    </source>
</reference>
<dbReference type="GO" id="GO:0090522">
    <property type="term" value="P:vesicle tethering involved in exocytosis"/>
    <property type="evidence" value="ECO:0007669"/>
    <property type="project" value="UniProtKB-UniRule"/>
</dbReference>
<keyword evidence="3" id="KW-1185">Reference proteome</keyword>
<dbReference type="KEGG" id="csl:COCSUDRAFT_83461"/>
<evidence type="ECO:0000256" key="1">
    <source>
        <dbReference type="RuleBase" id="RU367079"/>
    </source>
</evidence>
<dbReference type="OrthoDB" id="272977at2759"/>
<dbReference type="GO" id="GO:0015031">
    <property type="term" value="P:protein transport"/>
    <property type="evidence" value="ECO:0007669"/>
    <property type="project" value="UniProtKB-KW"/>
</dbReference>
<dbReference type="GeneID" id="17045630"/>
<evidence type="ECO:0000313" key="2">
    <source>
        <dbReference type="EMBL" id="EIE27841.1"/>
    </source>
</evidence>
<proteinExistence type="inferred from homology"/>
<gene>
    <name evidence="2" type="ORF">COCSUDRAFT_83461</name>
</gene>
<dbReference type="EMBL" id="AGSI01000001">
    <property type="protein sequence ID" value="EIE27841.1"/>
    <property type="molecule type" value="Genomic_DNA"/>
</dbReference>
<accession>I0ZB22</accession>
<keyword evidence="1" id="KW-0653">Protein transport</keyword>
<keyword evidence="1" id="KW-0268">Exocytosis</keyword>